<evidence type="ECO:0000313" key="2">
    <source>
        <dbReference type="EMBL" id="MED6137470.1"/>
    </source>
</evidence>
<feature type="region of interest" description="Disordered" evidence="1">
    <location>
        <begin position="1"/>
        <end position="22"/>
    </location>
</feature>
<gene>
    <name evidence="2" type="ORF">PIB30_065337</name>
</gene>
<sequence length="199" mass="21068">MSRDGRGGRRANPTQYESYGKQPDLLNDLVEVAAAIRESSAAIRESNTARDRHTNDNGGVTSGNISEGTTGAESSKGGICYSPSPKGSAIGRGWHPVSRFLEGMRHLGVSTAILHLNAATSRITTSLSVASAKDEEAKMVTLGVVMVINVQTILLALLRINNDHLARSAVSFMGMSHVGLDRASVTLAGNRATLIEIVR</sequence>
<accession>A0ABU6SMN7</accession>
<name>A0ABU6SMN7_9FABA</name>
<dbReference type="Proteomes" id="UP001341840">
    <property type="component" value="Unassembled WGS sequence"/>
</dbReference>
<evidence type="ECO:0000313" key="3">
    <source>
        <dbReference type="Proteomes" id="UP001341840"/>
    </source>
</evidence>
<comment type="caution">
    <text evidence="2">The sequence shown here is derived from an EMBL/GenBank/DDBJ whole genome shotgun (WGS) entry which is preliminary data.</text>
</comment>
<reference evidence="2 3" key="1">
    <citation type="journal article" date="2023" name="Plants (Basel)">
        <title>Bridging the Gap: Combining Genomics and Transcriptomics Approaches to Understand Stylosanthes scabra, an Orphan Legume from the Brazilian Caatinga.</title>
        <authorList>
            <person name="Ferreira-Neto J.R.C."/>
            <person name="da Silva M.D."/>
            <person name="Binneck E."/>
            <person name="de Melo N.F."/>
            <person name="da Silva R.H."/>
            <person name="de Melo A.L.T.M."/>
            <person name="Pandolfi V."/>
            <person name="Bustamante F.O."/>
            <person name="Brasileiro-Vidal A.C."/>
            <person name="Benko-Iseppon A.M."/>
        </authorList>
    </citation>
    <scope>NUCLEOTIDE SEQUENCE [LARGE SCALE GENOMIC DNA]</scope>
    <source>
        <tissue evidence="2">Leaves</tissue>
    </source>
</reference>
<proteinExistence type="predicted"/>
<dbReference type="EMBL" id="JASCZI010061065">
    <property type="protein sequence ID" value="MED6137470.1"/>
    <property type="molecule type" value="Genomic_DNA"/>
</dbReference>
<evidence type="ECO:0000256" key="1">
    <source>
        <dbReference type="SAM" id="MobiDB-lite"/>
    </source>
</evidence>
<protein>
    <submittedName>
        <fullName evidence="2">Uncharacterized protein</fullName>
    </submittedName>
</protein>
<feature type="compositionally biased region" description="Polar residues" evidence="1">
    <location>
        <begin position="56"/>
        <end position="73"/>
    </location>
</feature>
<feature type="region of interest" description="Disordered" evidence="1">
    <location>
        <begin position="43"/>
        <end position="80"/>
    </location>
</feature>
<organism evidence="2 3">
    <name type="scientific">Stylosanthes scabra</name>
    <dbReference type="NCBI Taxonomy" id="79078"/>
    <lineage>
        <taxon>Eukaryota</taxon>
        <taxon>Viridiplantae</taxon>
        <taxon>Streptophyta</taxon>
        <taxon>Embryophyta</taxon>
        <taxon>Tracheophyta</taxon>
        <taxon>Spermatophyta</taxon>
        <taxon>Magnoliopsida</taxon>
        <taxon>eudicotyledons</taxon>
        <taxon>Gunneridae</taxon>
        <taxon>Pentapetalae</taxon>
        <taxon>rosids</taxon>
        <taxon>fabids</taxon>
        <taxon>Fabales</taxon>
        <taxon>Fabaceae</taxon>
        <taxon>Papilionoideae</taxon>
        <taxon>50 kb inversion clade</taxon>
        <taxon>dalbergioids sensu lato</taxon>
        <taxon>Dalbergieae</taxon>
        <taxon>Pterocarpus clade</taxon>
        <taxon>Stylosanthes</taxon>
    </lineage>
</organism>
<keyword evidence="3" id="KW-1185">Reference proteome</keyword>